<comment type="caution">
    <text evidence="2">The sequence shown here is derived from an EMBL/GenBank/DDBJ whole genome shotgun (WGS) entry which is preliminary data.</text>
</comment>
<feature type="transmembrane region" description="Helical" evidence="1">
    <location>
        <begin position="212"/>
        <end position="231"/>
    </location>
</feature>
<proteinExistence type="predicted"/>
<name>A0A9D1NMH4_9BACT</name>
<feature type="transmembrane region" description="Helical" evidence="1">
    <location>
        <begin position="395"/>
        <end position="412"/>
    </location>
</feature>
<reference evidence="2" key="2">
    <citation type="journal article" date="2021" name="PeerJ">
        <title>Extensive microbial diversity within the chicken gut microbiome revealed by metagenomics and culture.</title>
        <authorList>
            <person name="Gilroy R."/>
            <person name="Ravi A."/>
            <person name="Getino M."/>
            <person name="Pursley I."/>
            <person name="Horton D.L."/>
            <person name="Alikhan N.F."/>
            <person name="Baker D."/>
            <person name="Gharbi K."/>
            <person name="Hall N."/>
            <person name="Watson M."/>
            <person name="Adriaenssens E.M."/>
            <person name="Foster-Nyarko E."/>
            <person name="Jarju S."/>
            <person name="Secka A."/>
            <person name="Antonio M."/>
            <person name="Oren A."/>
            <person name="Chaudhuri R.R."/>
            <person name="La Ragione R."/>
            <person name="Hildebrand F."/>
            <person name="Pallen M.J."/>
        </authorList>
    </citation>
    <scope>NUCLEOTIDE SEQUENCE</scope>
    <source>
        <strain evidence="2">35461</strain>
    </source>
</reference>
<feature type="transmembrane region" description="Helical" evidence="1">
    <location>
        <begin position="439"/>
        <end position="458"/>
    </location>
</feature>
<protein>
    <submittedName>
        <fullName evidence="2">Uncharacterized protein</fullName>
    </submittedName>
</protein>
<keyword evidence="1" id="KW-0812">Transmembrane</keyword>
<accession>A0A9D1NMH4</accession>
<feature type="transmembrane region" description="Helical" evidence="1">
    <location>
        <begin position="284"/>
        <end position="305"/>
    </location>
</feature>
<evidence type="ECO:0000313" key="2">
    <source>
        <dbReference type="EMBL" id="HIV09362.1"/>
    </source>
</evidence>
<dbReference type="AlphaFoldDB" id="A0A9D1NMH4"/>
<feature type="transmembrane region" description="Helical" evidence="1">
    <location>
        <begin position="161"/>
        <end position="180"/>
    </location>
</feature>
<feature type="transmembrane region" description="Helical" evidence="1">
    <location>
        <begin position="71"/>
        <end position="93"/>
    </location>
</feature>
<organism evidence="2 3">
    <name type="scientific">Candidatus Spyradenecus faecavium</name>
    <dbReference type="NCBI Taxonomy" id="2840947"/>
    <lineage>
        <taxon>Bacteria</taxon>
        <taxon>Pseudomonadati</taxon>
        <taxon>Lentisphaerota</taxon>
        <taxon>Lentisphaeria</taxon>
        <taxon>Lentisphaerales</taxon>
        <taxon>Lentisphaeraceae</taxon>
        <taxon>Lentisphaeraceae incertae sedis</taxon>
        <taxon>Candidatus Spyradenecus</taxon>
    </lineage>
</organism>
<feature type="transmembrane region" description="Helical" evidence="1">
    <location>
        <begin position="186"/>
        <end position="205"/>
    </location>
</feature>
<sequence length="609" mass="67741">MKTWLVGWRPALGVLERELLVFPLAVVLLATAAFWFGGTCAPWQTLGGGGISLLAASLDRRVLWKERLRGMALFLLCLAIVWVLSGCLAENAFDNARYRHPVTRLLMLGWNPIETATPEALNALGLAPVGDLPVWHVLFITHAVEVFNASFGLFLGTPFNVALPILFFVVPMALVPIWRLGRDLGWERLSCFVAVMCVLGAVPRLCGAMDSAVDVVVGVCGAGMIAAMVRITRGEREWWTLLGCSLWMITAKQGALLTCFVLWVVFSLALLWRSRTIWVRRLAQLTGCAVFLGVGMLWICAAPYITSWAHYGHPLYPAYTVDAEQFPAYDITWDFEIRNDDARAMGHVGHFFNAYVSSSLTRAYYAWKTGKADFMPYCQVWEQENAGGLGAANSASVRVLLLASFLVILLFGRGVRLIALLCAVGLFCFPTSFLGYPRYIPWVAILHGMAAGIVAHWAIRRVPKWKIGPVFAGCLGLWGLSLTVMYIAVMIDYRLELTQALRSPGVKAVVLAGGEENANLYLLCKQEPALQRVEILPAKWEGEGLRRFSLPSFSAVLKEGAEPPPSLYREASGQPTRMGRYLRYALFVPRTYLVSLPKLMWWRIESLWR</sequence>
<keyword evidence="1" id="KW-0472">Membrane</keyword>
<feature type="transmembrane region" description="Helical" evidence="1">
    <location>
        <begin position="417"/>
        <end position="433"/>
    </location>
</feature>
<feature type="transmembrane region" description="Helical" evidence="1">
    <location>
        <begin position="470"/>
        <end position="491"/>
    </location>
</feature>
<evidence type="ECO:0000313" key="3">
    <source>
        <dbReference type="Proteomes" id="UP000886845"/>
    </source>
</evidence>
<dbReference type="EMBL" id="DVOR01000144">
    <property type="protein sequence ID" value="HIV09362.1"/>
    <property type="molecule type" value="Genomic_DNA"/>
</dbReference>
<keyword evidence="1" id="KW-1133">Transmembrane helix</keyword>
<dbReference type="Proteomes" id="UP000886845">
    <property type="component" value="Unassembled WGS sequence"/>
</dbReference>
<reference evidence="2" key="1">
    <citation type="submission" date="2020-10" db="EMBL/GenBank/DDBJ databases">
        <authorList>
            <person name="Gilroy R."/>
        </authorList>
    </citation>
    <scope>NUCLEOTIDE SEQUENCE</scope>
    <source>
        <strain evidence="2">35461</strain>
    </source>
</reference>
<evidence type="ECO:0000256" key="1">
    <source>
        <dbReference type="SAM" id="Phobius"/>
    </source>
</evidence>
<feature type="transmembrane region" description="Helical" evidence="1">
    <location>
        <begin position="20"/>
        <end position="37"/>
    </location>
</feature>
<feature type="transmembrane region" description="Helical" evidence="1">
    <location>
        <begin position="43"/>
        <end position="59"/>
    </location>
</feature>
<feature type="transmembrane region" description="Helical" evidence="1">
    <location>
        <begin position="251"/>
        <end position="272"/>
    </location>
</feature>
<gene>
    <name evidence="2" type="ORF">IAC79_04535</name>
</gene>
<feature type="transmembrane region" description="Helical" evidence="1">
    <location>
        <begin position="134"/>
        <end position="154"/>
    </location>
</feature>